<evidence type="ECO:0000313" key="1">
    <source>
        <dbReference type="EMBL" id="CAH2395355.1"/>
    </source>
</evidence>
<evidence type="ECO:0008006" key="3">
    <source>
        <dbReference type="Google" id="ProtNLM"/>
    </source>
</evidence>
<gene>
    <name evidence="1" type="ORF">MES4922_120114</name>
</gene>
<dbReference type="Proteomes" id="UP001152604">
    <property type="component" value="Unassembled WGS sequence"/>
</dbReference>
<evidence type="ECO:0000313" key="2">
    <source>
        <dbReference type="Proteomes" id="UP001152604"/>
    </source>
</evidence>
<name>A0ABN8JB87_9HYPH</name>
<keyword evidence="2" id="KW-1185">Reference proteome</keyword>
<comment type="caution">
    <text evidence="1">The sequence shown here is derived from an EMBL/GenBank/DDBJ whole genome shotgun (WGS) entry which is preliminary data.</text>
</comment>
<accession>A0ABN8JB87</accession>
<organism evidence="1 2">
    <name type="scientific">Mesorhizobium ventifaucium</name>
    <dbReference type="NCBI Taxonomy" id="666020"/>
    <lineage>
        <taxon>Bacteria</taxon>
        <taxon>Pseudomonadati</taxon>
        <taxon>Pseudomonadota</taxon>
        <taxon>Alphaproteobacteria</taxon>
        <taxon>Hyphomicrobiales</taxon>
        <taxon>Phyllobacteriaceae</taxon>
        <taxon>Mesorhizobium</taxon>
    </lineage>
</organism>
<protein>
    <recommendedName>
        <fullName evidence="3">WD40 repeat domain-containing protein</fullName>
    </recommendedName>
</protein>
<sequence length="294" mass="32753">MIEGELTIGGFSCNCNAVQALSDGRLLVLLVCGDQESYVSQIASVSPELLTITPLFTADTWLLAMHFDEARGKLFCSTAGGRILEIADQSYSIVAEDLPYVSGFRSLSSSRLLAFGWHGLVMEFTTGWRRLVTGEKRRIFDLKEHDGEIFVCGDAGLFGRFADGGVTNLHLQTNTRLRRLCAQEKSMLVFSESPVMFRVADGEVESIDLPVAPAWDAVIHRDTLLVGFGYQGLYRFLDPEVEEVSARRAFHVTPWGDRLAVLADSSLWTLHDGTEQERMLQAEFQDMLQRYGLS</sequence>
<reference evidence="1" key="1">
    <citation type="submission" date="2022-03" db="EMBL/GenBank/DDBJ databases">
        <authorList>
            <person name="Brunel B."/>
        </authorList>
    </citation>
    <scope>NUCLEOTIDE SEQUENCE</scope>
    <source>
        <strain evidence="1">STM4922sample</strain>
    </source>
</reference>
<dbReference type="EMBL" id="CAKXZS010000004">
    <property type="protein sequence ID" value="CAH2395355.1"/>
    <property type="molecule type" value="Genomic_DNA"/>
</dbReference>
<proteinExistence type="predicted"/>
<dbReference type="RefSeq" id="WP_254023356.1">
    <property type="nucleotide sequence ID" value="NZ_CAKXZS010000004.1"/>
</dbReference>